<evidence type="ECO:0000256" key="2">
    <source>
        <dbReference type="ARBA" id="ARBA00022729"/>
    </source>
</evidence>
<dbReference type="PANTHER" id="PTHR33420:SF31">
    <property type="entry name" value="TYPE 1 FIMBRIN D-MANNOSE SPECIFIC ADHESIN"/>
    <property type="match status" value="1"/>
</dbReference>
<dbReference type="Pfam" id="PF22003">
    <property type="entry name" value="MrkDrd"/>
    <property type="match status" value="1"/>
</dbReference>
<feature type="signal peptide" evidence="4">
    <location>
        <begin position="1"/>
        <end position="23"/>
    </location>
</feature>
<protein>
    <recommendedName>
        <fullName evidence="9">Fimbrial protein</fullName>
    </recommendedName>
</protein>
<dbReference type="Proteomes" id="UP000070255">
    <property type="component" value="Unassembled WGS sequence"/>
</dbReference>
<dbReference type="InterPro" id="IPR000259">
    <property type="entry name" value="Adhesion_dom_fimbrial"/>
</dbReference>
<evidence type="ECO:0000313" key="7">
    <source>
        <dbReference type="EMBL" id="KWZ37310.1"/>
    </source>
</evidence>
<dbReference type="InterPro" id="IPR054160">
    <property type="entry name" value="MrkD_recept-bd"/>
</dbReference>
<comment type="caution">
    <text evidence="7">The sequence shown here is derived from an EMBL/GenBank/DDBJ whole genome shotgun (WGS) entry which is preliminary data.</text>
</comment>
<dbReference type="RefSeq" id="WP_038745880.1">
    <property type="nucleotide sequence ID" value="NZ_LNJQ01000004.1"/>
</dbReference>
<dbReference type="InterPro" id="IPR008966">
    <property type="entry name" value="Adhesion_dom_sf"/>
</dbReference>
<evidence type="ECO:0000259" key="5">
    <source>
        <dbReference type="Pfam" id="PF00419"/>
    </source>
</evidence>
<dbReference type="InterPro" id="IPR050263">
    <property type="entry name" value="Bact_Fimbrial_Adh_Pro"/>
</dbReference>
<dbReference type="SUPFAM" id="SSF49401">
    <property type="entry name" value="Bacterial adhesins"/>
    <property type="match status" value="1"/>
</dbReference>
<keyword evidence="3" id="KW-0281">Fimbrium</keyword>
<dbReference type="EMBL" id="LNJQ01000004">
    <property type="protein sequence ID" value="KWZ37310.1"/>
    <property type="molecule type" value="Genomic_DNA"/>
</dbReference>
<feature type="domain" description="MrkD-like receptor binding" evidence="6">
    <location>
        <begin position="58"/>
        <end position="165"/>
    </location>
</feature>
<gene>
    <name evidence="7" type="ORF">WS72_20155</name>
</gene>
<dbReference type="Pfam" id="PF00419">
    <property type="entry name" value="Fimbrial"/>
    <property type="match status" value="1"/>
</dbReference>
<sequence length="338" mass="36431">MKTSLSALFLFVTILASSSGAFATCRVLSDKNIEDIQNNGRDARKHTTYNVSFGSTTIDVDPDLAIGEIIAEGKSESYNAFAFIWCTVPSGTINFDLTSSSTEIADHVFQTNVPGVGFRLTQVRVVGSPPESHLPYKNPWSDVKDNYISMPPGAIFRVQLIKTSNDIPSFSEVQLSGNIGRVSGDDGQAVISIMGRNVFLRVLPSCQVDSRTLNVDFGQFGPRDIKDGEGPTKPVQFKVLCSGPTPPESIVATLQATPDSDDPSLIQNTGAQHLGIRLRDRATQYILKPNDPNSGFPVKPDAPMEHSFDLEATVLRTGTQAPTAGKIDATSVITLTIL</sequence>
<proteinExistence type="predicted"/>
<comment type="subcellular location">
    <subcellularLocation>
        <location evidence="1">Fimbrium</location>
    </subcellularLocation>
</comment>
<accession>A0ABR5T244</accession>
<evidence type="ECO:0000256" key="1">
    <source>
        <dbReference type="ARBA" id="ARBA00004561"/>
    </source>
</evidence>
<evidence type="ECO:0000313" key="8">
    <source>
        <dbReference type="Proteomes" id="UP000070255"/>
    </source>
</evidence>
<evidence type="ECO:0000259" key="6">
    <source>
        <dbReference type="Pfam" id="PF22003"/>
    </source>
</evidence>
<feature type="chain" id="PRO_5045283947" description="Fimbrial protein" evidence="4">
    <location>
        <begin position="24"/>
        <end position="338"/>
    </location>
</feature>
<evidence type="ECO:0000256" key="4">
    <source>
        <dbReference type="SAM" id="SignalP"/>
    </source>
</evidence>
<evidence type="ECO:0000256" key="3">
    <source>
        <dbReference type="ARBA" id="ARBA00023263"/>
    </source>
</evidence>
<evidence type="ECO:0008006" key="9">
    <source>
        <dbReference type="Google" id="ProtNLM"/>
    </source>
</evidence>
<dbReference type="Gene3D" id="2.60.40.3310">
    <property type="match status" value="1"/>
</dbReference>
<organism evidence="7 8">
    <name type="scientific">Burkholderia savannae</name>
    <dbReference type="NCBI Taxonomy" id="1637837"/>
    <lineage>
        <taxon>Bacteria</taxon>
        <taxon>Pseudomonadati</taxon>
        <taxon>Pseudomonadota</taxon>
        <taxon>Betaproteobacteria</taxon>
        <taxon>Burkholderiales</taxon>
        <taxon>Burkholderiaceae</taxon>
        <taxon>Burkholderia</taxon>
        <taxon>pseudomallei group</taxon>
    </lineage>
</organism>
<feature type="domain" description="Fimbrial-type adhesion" evidence="5">
    <location>
        <begin position="198"/>
        <end position="336"/>
    </location>
</feature>
<name>A0ABR5T244_9BURK</name>
<dbReference type="Gene3D" id="2.60.40.1090">
    <property type="entry name" value="Fimbrial-type adhesion domain"/>
    <property type="match status" value="1"/>
</dbReference>
<dbReference type="PANTHER" id="PTHR33420">
    <property type="entry name" value="FIMBRIAL SUBUNIT ELFA-RELATED"/>
    <property type="match status" value="1"/>
</dbReference>
<keyword evidence="8" id="KW-1185">Reference proteome</keyword>
<keyword evidence="2 4" id="KW-0732">Signal</keyword>
<dbReference type="InterPro" id="IPR036937">
    <property type="entry name" value="Adhesion_dom_fimbrial_sf"/>
</dbReference>
<reference evidence="7 8" key="1">
    <citation type="submission" date="2015-11" db="EMBL/GenBank/DDBJ databases">
        <authorList>
            <person name="Sahl J."/>
            <person name="Wagner D."/>
            <person name="Keim P."/>
        </authorList>
    </citation>
    <scope>NUCLEOTIDE SEQUENCE [LARGE SCALE GENOMIC DNA]</scope>
    <source>
        <strain evidence="7 8">BDU18</strain>
    </source>
</reference>